<dbReference type="InterPro" id="IPR053974">
    <property type="entry name" value="ERMP1_1-A_TM"/>
</dbReference>
<dbReference type="SUPFAM" id="SSF53187">
    <property type="entry name" value="Zn-dependent exopeptidases"/>
    <property type="match status" value="1"/>
</dbReference>
<name>A0AAU9GCG8_DROMD</name>
<feature type="transmembrane region" description="Helical" evidence="15">
    <location>
        <begin position="595"/>
        <end position="613"/>
    </location>
</feature>
<keyword evidence="6" id="KW-0479">Metal-binding</keyword>
<feature type="transmembrane region" description="Helical" evidence="15">
    <location>
        <begin position="449"/>
        <end position="478"/>
    </location>
</feature>
<gene>
    <name evidence="19" type="ORF">DMAD_04773</name>
</gene>
<comment type="subcellular location">
    <subcellularLocation>
        <location evidence="2">Endoplasmic reticulum membrane</location>
        <topology evidence="2">Multi-pass membrane protein</topology>
    </subcellularLocation>
</comment>
<feature type="transmembrane region" description="Helical" evidence="15">
    <location>
        <begin position="68"/>
        <end position="91"/>
    </location>
</feature>
<keyword evidence="5 15" id="KW-0812">Transmembrane</keyword>
<proteinExistence type="inferred from homology"/>
<keyword evidence="11" id="KW-0482">Metalloprotease</keyword>
<dbReference type="PANTHER" id="PTHR12147:SF22">
    <property type="entry name" value="ENDOPLASMIC RETICULUM METALLOPEPTIDASE 1"/>
    <property type="match status" value="1"/>
</dbReference>
<protein>
    <recommendedName>
        <fullName evidence="14">FXNA-like protease</fullName>
    </recommendedName>
</protein>
<dbReference type="CDD" id="cd03875">
    <property type="entry name" value="M28_Fxna_like"/>
    <property type="match status" value="1"/>
</dbReference>
<evidence type="ECO:0000256" key="7">
    <source>
        <dbReference type="ARBA" id="ARBA00022801"/>
    </source>
</evidence>
<dbReference type="GO" id="GO:0006508">
    <property type="term" value="P:proteolysis"/>
    <property type="evidence" value="ECO:0007669"/>
    <property type="project" value="UniProtKB-KW"/>
</dbReference>
<keyword evidence="20" id="KW-1185">Reference proteome</keyword>
<comment type="similarity">
    <text evidence="3">Belongs to the peptidase M28 family.</text>
</comment>
<keyword evidence="10 15" id="KW-1133">Transmembrane helix</keyword>
<dbReference type="Pfam" id="PF22248">
    <property type="entry name" value="ERMP1_C"/>
    <property type="match status" value="1"/>
</dbReference>
<keyword evidence="12 15" id="KW-0472">Membrane</keyword>
<evidence type="ECO:0000259" key="17">
    <source>
        <dbReference type="Pfam" id="PF22248"/>
    </source>
</evidence>
<dbReference type="GO" id="GO:0008235">
    <property type="term" value="F:metalloexopeptidase activity"/>
    <property type="evidence" value="ECO:0007669"/>
    <property type="project" value="InterPro"/>
</dbReference>
<keyword evidence="8" id="KW-0256">Endoplasmic reticulum</keyword>
<evidence type="ECO:0000259" key="16">
    <source>
        <dbReference type="Pfam" id="PF04389"/>
    </source>
</evidence>
<evidence type="ECO:0000256" key="6">
    <source>
        <dbReference type="ARBA" id="ARBA00022723"/>
    </source>
</evidence>
<keyword evidence="9" id="KW-0862">Zinc</keyword>
<evidence type="ECO:0000256" key="1">
    <source>
        <dbReference type="ARBA" id="ARBA00001947"/>
    </source>
</evidence>
<feature type="transmembrane region" description="Helical" evidence="15">
    <location>
        <begin position="528"/>
        <end position="549"/>
    </location>
</feature>
<evidence type="ECO:0000256" key="2">
    <source>
        <dbReference type="ARBA" id="ARBA00004477"/>
    </source>
</evidence>
<sequence length="906" mass="102246">MMMMKMLRRRLREIPTQLDCLDCPTKMWGALRTRLDSFESEISDEPIEVESLSPKSESKEKQNSQGPWYMASGYLLFWLLLFLSVVVPLFYRLPTALTIEDVPTGLFIAERAQANLYELDKIGPKVVGSDGNENKTVQFLLKELELIQENVLDEYFDLEIDLQIVSGSYIHWTMVNMYQGVQNIVIKLSPKNSSSDSYLLVNSHFDSKPTSPSAGDAGQMIVTILEVLRVMSSTQQSFEHPIVFLLNGAEENPLQASHGFVTQHKWAANCKVVINLDSAGGGGREILFQSGPNHPWLVKYYKDSAQHPFATTMAEEIFQTRILPSDTDFTVFTKYSKLIGLDIAQCINGYTYHTKYDRFDVIPRTSIQNTGDNVLSLVRALSNATELHDTEAHAAGHAIFFDVLGLYFISYSQLTGVILNYVVAVATIALIFMSLWRTAKVSSVSIGHVVCWFILILVLQFIALLLGLGLPVLVAFLFDKYGLSLSYLATPPLMIGLYVCPSLLGLSLPSFIYLKLQRSGKISFAHQLQMVLHGHALVLAILVIALTAYGLRSTYVITWTLIFYVIPLAINLLTTLHDRGFAWTAVLKLFQIFPFLYNSYLIYTFLIVLTPMMGRFGRKINPDLIISTLNALCSILAMGFLIPLINVFRRPSMILHLLLTVTAVSIFTASSTQLGFPYRSKTNVQRVPYLQVRRVFYEYNGSVSRDDSGYLFNFQDRRGAAPLQNTKVNLTGLTSIASDCGEYMMCGVPLYDHRWVKNRLKGMWLPRDTPIEMPWLPTLELLNKTVLEDGQTVRLEFRAEVTDHTSLFIKPYEDVSVINWTFPHGYIGQQSTSHIYFSHGKDNTPLSFFIDLEKLDGDFNAPLCQLGISHHFIGHAGDELSQKIAASFPPYAALIQWPSSYQRFIY</sequence>
<comment type="cofactor">
    <cofactor evidence="1">
        <name>Zn(2+)</name>
        <dbReference type="ChEBI" id="CHEBI:29105"/>
    </cofactor>
</comment>
<dbReference type="EMBL" id="AP029267">
    <property type="protein sequence ID" value="BFG06212.1"/>
    <property type="molecule type" value="Genomic_DNA"/>
</dbReference>
<dbReference type="FunFam" id="3.40.630.10:FF:000008">
    <property type="entry name" value="Endoplasmic reticulum metallopeptidase 1"/>
    <property type="match status" value="1"/>
</dbReference>
<dbReference type="PANTHER" id="PTHR12147">
    <property type="entry name" value="METALLOPEPTIDASE M28 FAMILY MEMBER"/>
    <property type="match status" value="1"/>
</dbReference>
<feature type="transmembrane region" description="Helical" evidence="15">
    <location>
        <begin position="418"/>
        <end position="437"/>
    </location>
</feature>
<evidence type="ECO:0000256" key="9">
    <source>
        <dbReference type="ARBA" id="ARBA00022833"/>
    </source>
</evidence>
<evidence type="ECO:0000256" key="4">
    <source>
        <dbReference type="ARBA" id="ARBA00022670"/>
    </source>
</evidence>
<feature type="transmembrane region" description="Helical" evidence="15">
    <location>
        <begin position="655"/>
        <end position="676"/>
    </location>
</feature>
<reference evidence="19 20" key="1">
    <citation type="submission" date="2024-02" db="EMBL/GenBank/DDBJ databases">
        <title>A chromosome-level genome assembly of Drosophila madeirensis, a fruit fly species endemic to Madeira island.</title>
        <authorList>
            <person name="Tomihara K."/>
            <person name="Llopart A."/>
            <person name="Yamamoto D."/>
        </authorList>
    </citation>
    <scope>NUCLEOTIDE SEQUENCE [LARGE SCALE GENOMIC DNA]</scope>
    <source>
        <strain evidence="19 20">RF1</strain>
    </source>
</reference>
<dbReference type="InterPro" id="IPR007484">
    <property type="entry name" value="Peptidase_M28"/>
</dbReference>
<feature type="transmembrane region" description="Helical" evidence="15">
    <location>
        <begin position="625"/>
        <end position="648"/>
    </location>
</feature>
<evidence type="ECO:0000259" key="18">
    <source>
        <dbReference type="Pfam" id="PF22249"/>
    </source>
</evidence>
<dbReference type="GO" id="GO:0046872">
    <property type="term" value="F:metal ion binding"/>
    <property type="evidence" value="ECO:0007669"/>
    <property type="project" value="UniProtKB-KW"/>
</dbReference>
<evidence type="ECO:0000256" key="8">
    <source>
        <dbReference type="ARBA" id="ARBA00022824"/>
    </source>
</evidence>
<dbReference type="Pfam" id="PF22249">
    <property type="entry name" value="ERMP1-TM"/>
    <property type="match status" value="1"/>
</dbReference>
<keyword evidence="4" id="KW-0645">Protease</keyword>
<dbReference type="AlphaFoldDB" id="A0AAU9GCG8"/>
<dbReference type="Proteomes" id="UP001500889">
    <property type="component" value="Chromosome E"/>
</dbReference>
<feature type="domain" description="Endoplasmic reticulum metallopeptidase 1/1-A TM" evidence="18">
    <location>
        <begin position="456"/>
        <end position="666"/>
    </location>
</feature>
<evidence type="ECO:0000256" key="5">
    <source>
        <dbReference type="ARBA" id="ARBA00022692"/>
    </source>
</evidence>
<evidence type="ECO:0000256" key="15">
    <source>
        <dbReference type="SAM" id="Phobius"/>
    </source>
</evidence>
<feature type="domain" description="Peptidase M28" evidence="16">
    <location>
        <begin position="183"/>
        <end position="377"/>
    </location>
</feature>
<evidence type="ECO:0000313" key="19">
    <source>
        <dbReference type="EMBL" id="BFG06212.1"/>
    </source>
</evidence>
<evidence type="ECO:0000256" key="12">
    <source>
        <dbReference type="ARBA" id="ARBA00023136"/>
    </source>
</evidence>
<evidence type="ECO:0000256" key="11">
    <source>
        <dbReference type="ARBA" id="ARBA00023049"/>
    </source>
</evidence>
<evidence type="ECO:0000256" key="3">
    <source>
        <dbReference type="ARBA" id="ARBA00010918"/>
    </source>
</evidence>
<dbReference type="InterPro" id="IPR048024">
    <property type="entry name" value="Fxna-like_M28_dom"/>
</dbReference>
<evidence type="ECO:0000313" key="20">
    <source>
        <dbReference type="Proteomes" id="UP001500889"/>
    </source>
</evidence>
<dbReference type="GO" id="GO:0005789">
    <property type="term" value="C:endoplasmic reticulum membrane"/>
    <property type="evidence" value="ECO:0007669"/>
    <property type="project" value="UniProtKB-SubCell"/>
</dbReference>
<organism evidence="19 20">
    <name type="scientific">Drosophila madeirensis</name>
    <name type="common">Fruit fly</name>
    <dbReference type="NCBI Taxonomy" id="30013"/>
    <lineage>
        <taxon>Eukaryota</taxon>
        <taxon>Metazoa</taxon>
        <taxon>Ecdysozoa</taxon>
        <taxon>Arthropoda</taxon>
        <taxon>Hexapoda</taxon>
        <taxon>Insecta</taxon>
        <taxon>Pterygota</taxon>
        <taxon>Neoptera</taxon>
        <taxon>Endopterygota</taxon>
        <taxon>Diptera</taxon>
        <taxon>Brachycera</taxon>
        <taxon>Muscomorpha</taxon>
        <taxon>Ephydroidea</taxon>
        <taxon>Drosophilidae</taxon>
        <taxon>Drosophila</taxon>
        <taxon>Sophophora</taxon>
    </lineage>
</organism>
<feature type="domain" description="Endoplasmic reticulum metallopeptidase 1-like C-terminal" evidence="17">
    <location>
        <begin position="682"/>
        <end position="904"/>
    </location>
</feature>
<dbReference type="Pfam" id="PF04389">
    <property type="entry name" value="Peptidase_M28"/>
    <property type="match status" value="1"/>
</dbReference>
<evidence type="ECO:0000256" key="13">
    <source>
        <dbReference type="ARBA" id="ARBA00023180"/>
    </source>
</evidence>
<feature type="transmembrane region" description="Helical" evidence="15">
    <location>
        <begin position="493"/>
        <end position="516"/>
    </location>
</feature>
<dbReference type="InterPro" id="IPR053973">
    <property type="entry name" value="ERMP1-like_C"/>
</dbReference>
<keyword evidence="7" id="KW-0378">Hydrolase</keyword>
<dbReference type="InterPro" id="IPR045175">
    <property type="entry name" value="M28_fam"/>
</dbReference>
<keyword evidence="13" id="KW-0325">Glycoprotein</keyword>
<evidence type="ECO:0000256" key="10">
    <source>
        <dbReference type="ARBA" id="ARBA00022989"/>
    </source>
</evidence>
<accession>A0AAU9GCG8</accession>
<evidence type="ECO:0000256" key="14">
    <source>
        <dbReference type="ARBA" id="ARBA00078796"/>
    </source>
</evidence>
<dbReference type="Gene3D" id="3.40.630.10">
    <property type="entry name" value="Zn peptidases"/>
    <property type="match status" value="1"/>
</dbReference>
<feature type="transmembrane region" description="Helical" evidence="15">
    <location>
        <begin position="555"/>
        <end position="574"/>
    </location>
</feature>